<dbReference type="Pfam" id="PF01451">
    <property type="entry name" value="LMWPc"/>
    <property type="match status" value="1"/>
</dbReference>
<dbReference type="PRINTS" id="PR00719">
    <property type="entry name" value="LMWPTPASE"/>
</dbReference>
<keyword evidence="3" id="KW-0378">Hydrolase</keyword>
<keyword evidence="8" id="KW-1185">Reference proteome</keyword>
<evidence type="ECO:0000256" key="5">
    <source>
        <dbReference type="PIRSR" id="PIRSR617867-1"/>
    </source>
</evidence>
<evidence type="ECO:0000313" key="8">
    <source>
        <dbReference type="Proteomes" id="UP000439986"/>
    </source>
</evidence>
<accession>A0A844CTI8</accession>
<feature type="domain" description="Phosphotyrosine protein phosphatase I" evidence="6">
    <location>
        <begin position="64"/>
        <end position="203"/>
    </location>
</feature>
<dbReference type="InterPro" id="IPR017867">
    <property type="entry name" value="Tyr_phospatase_low_mol_wt"/>
</dbReference>
<evidence type="ECO:0000313" key="7">
    <source>
        <dbReference type="EMBL" id="MRW84087.1"/>
    </source>
</evidence>
<dbReference type="SMART" id="SM00226">
    <property type="entry name" value="LMWPc"/>
    <property type="match status" value="1"/>
</dbReference>
<feature type="active site" description="Proton donor" evidence="5">
    <location>
        <position position="177"/>
    </location>
</feature>
<dbReference type="EMBL" id="WKJL01000004">
    <property type="protein sequence ID" value="MRW84087.1"/>
    <property type="molecule type" value="Genomic_DNA"/>
</dbReference>
<evidence type="ECO:0000256" key="1">
    <source>
        <dbReference type="ARBA" id="ARBA00011063"/>
    </source>
</evidence>
<feature type="active site" evidence="5">
    <location>
        <position position="76"/>
    </location>
</feature>
<dbReference type="SUPFAM" id="SSF52788">
    <property type="entry name" value="Phosphotyrosine protein phosphatases I"/>
    <property type="match status" value="1"/>
</dbReference>
<protein>
    <recommendedName>
        <fullName evidence="2">protein-tyrosine-phosphatase</fullName>
        <ecNumber evidence="2">3.1.3.48</ecNumber>
    </recommendedName>
</protein>
<dbReference type="Gene3D" id="3.40.50.2300">
    <property type="match status" value="1"/>
</dbReference>
<reference evidence="7 8" key="1">
    <citation type="submission" date="2019-11" db="EMBL/GenBank/DDBJ databases">
        <title>Novel species isolated from a subtropical stream in China.</title>
        <authorList>
            <person name="Lu H."/>
        </authorList>
    </citation>
    <scope>NUCLEOTIDE SEQUENCE [LARGE SCALE GENOMIC DNA]</scope>
    <source>
        <strain evidence="7 8">FT26W</strain>
    </source>
</reference>
<sequence length="209" mass="23845">MAHRLPHRRANHLRPLWPLDAGEGRMNWRSHGTWRGAVRAWLALIDLRGGRLKEFHLRHPQQVRRVVFVCLGNICRSAYAQRVAERLRMPCASIGLATTTGAASPDTAQRAAQRCGEDLRSHRATDIKDFEVLPGDLFLAMEVHHARALQHRLIGRSDIQIALLGLWCKPPMPHLHDPYTLSDAYFDQCFMRVRQAVHGLHRTLSRSVP</sequence>
<evidence type="ECO:0000259" key="6">
    <source>
        <dbReference type="SMART" id="SM00226"/>
    </source>
</evidence>
<evidence type="ECO:0000256" key="3">
    <source>
        <dbReference type="ARBA" id="ARBA00022801"/>
    </source>
</evidence>
<organism evidence="7 8">
    <name type="scientific">Duganella aquatilis</name>
    <dbReference type="NCBI Taxonomy" id="2666082"/>
    <lineage>
        <taxon>Bacteria</taxon>
        <taxon>Pseudomonadati</taxon>
        <taxon>Pseudomonadota</taxon>
        <taxon>Betaproteobacteria</taxon>
        <taxon>Burkholderiales</taxon>
        <taxon>Oxalobacteraceae</taxon>
        <taxon>Telluria group</taxon>
        <taxon>Duganella</taxon>
    </lineage>
</organism>
<dbReference type="InterPro" id="IPR023485">
    <property type="entry name" value="Ptyr_pPase"/>
</dbReference>
<dbReference type="EC" id="3.1.3.48" evidence="2"/>
<evidence type="ECO:0000256" key="2">
    <source>
        <dbReference type="ARBA" id="ARBA00013064"/>
    </source>
</evidence>
<keyword evidence="4" id="KW-0904">Protein phosphatase</keyword>
<comment type="similarity">
    <text evidence="1">Belongs to the low molecular weight phosphotyrosine protein phosphatase family.</text>
</comment>
<comment type="caution">
    <text evidence="7">The sequence shown here is derived from an EMBL/GenBank/DDBJ whole genome shotgun (WGS) entry which is preliminary data.</text>
</comment>
<dbReference type="GO" id="GO:0004725">
    <property type="term" value="F:protein tyrosine phosphatase activity"/>
    <property type="evidence" value="ECO:0007669"/>
    <property type="project" value="UniProtKB-EC"/>
</dbReference>
<proteinExistence type="inferred from homology"/>
<feature type="active site" description="Nucleophile" evidence="5">
    <location>
        <position position="70"/>
    </location>
</feature>
<dbReference type="PANTHER" id="PTHR11717">
    <property type="entry name" value="LOW MOLECULAR WEIGHT PROTEIN TYROSINE PHOSPHATASE"/>
    <property type="match status" value="1"/>
</dbReference>
<gene>
    <name evidence="7" type="ORF">GJ698_08240</name>
</gene>
<dbReference type="Proteomes" id="UP000439986">
    <property type="component" value="Unassembled WGS sequence"/>
</dbReference>
<name>A0A844CTI8_9BURK</name>
<dbReference type="InterPro" id="IPR050438">
    <property type="entry name" value="LMW_PTPase"/>
</dbReference>
<dbReference type="AlphaFoldDB" id="A0A844CTI8"/>
<evidence type="ECO:0000256" key="4">
    <source>
        <dbReference type="ARBA" id="ARBA00022912"/>
    </source>
</evidence>
<dbReference type="InterPro" id="IPR036196">
    <property type="entry name" value="Ptyr_pPase_sf"/>
</dbReference>
<dbReference type="PANTHER" id="PTHR11717:SF7">
    <property type="entry name" value="LOW MOLECULAR WEIGHT PHOSPHOTYROSINE PROTEIN PHOSPHATASE"/>
    <property type="match status" value="1"/>
</dbReference>